<dbReference type="SMART" id="SM00342">
    <property type="entry name" value="HTH_ARAC"/>
    <property type="match status" value="1"/>
</dbReference>
<dbReference type="PATRIC" id="fig|745277.3.peg.2592"/>
<dbReference type="InterPro" id="IPR009057">
    <property type="entry name" value="Homeodomain-like_sf"/>
</dbReference>
<proteinExistence type="predicted"/>
<feature type="domain" description="HTH araC/xylS-type" evidence="7">
    <location>
        <begin position="161"/>
        <end position="259"/>
    </location>
</feature>
<dbReference type="PROSITE" id="PS00041">
    <property type="entry name" value="HTH_ARAC_FAMILY_1"/>
    <property type="match status" value="1"/>
</dbReference>
<dbReference type="Gene3D" id="1.10.10.60">
    <property type="entry name" value="Homeodomain-like"/>
    <property type="match status" value="2"/>
</dbReference>
<dbReference type="eggNOG" id="COG4977">
    <property type="taxonomic scope" value="Bacteria"/>
</dbReference>
<dbReference type="SUPFAM" id="SSF46689">
    <property type="entry name" value="Homeodomain-like"/>
    <property type="match status" value="1"/>
</dbReference>
<dbReference type="eggNOG" id="COG0745">
    <property type="taxonomic scope" value="Bacteria"/>
</dbReference>
<dbReference type="InterPro" id="IPR001789">
    <property type="entry name" value="Sig_transdc_resp-reg_receiver"/>
</dbReference>
<evidence type="ECO:0000313" key="10">
    <source>
        <dbReference type="Proteomes" id="UP000009010"/>
    </source>
</evidence>
<dbReference type="GO" id="GO:0000156">
    <property type="term" value="F:phosphorelay response regulator activity"/>
    <property type="evidence" value="ECO:0007669"/>
    <property type="project" value="TreeGrafter"/>
</dbReference>
<evidence type="ECO:0000256" key="5">
    <source>
        <dbReference type="ARBA" id="ARBA00023163"/>
    </source>
</evidence>
<feature type="domain" description="Response regulatory" evidence="8">
    <location>
        <begin position="12"/>
        <end position="128"/>
    </location>
</feature>
<dbReference type="OrthoDB" id="9812260at2"/>
<reference evidence="9 10" key="1">
    <citation type="journal article" date="2012" name="J. Bacteriol.">
        <title>Complete Genome Sequence of Rahnella aquatilis CIP 78.65.</title>
        <authorList>
            <person name="Martinez R.J."/>
            <person name="Bruce D."/>
            <person name="Detter C."/>
            <person name="Goodwin L.A."/>
            <person name="Han J."/>
            <person name="Han C.S."/>
            <person name="Held B."/>
            <person name="Land M.L."/>
            <person name="Mikhailova N."/>
            <person name="Nolan M."/>
            <person name="Pennacchio L."/>
            <person name="Pitluck S."/>
            <person name="Tapia R."/>
            <person name="Woyke T."/>
            <person name="Sobecky P.A."/>
        </authorList>
    </citation>
    <scope>NUCLEOTIDE SEQUENCE [LARGE SCALE GENOMIC DNA]</scope>
    <source>
        <strain evidence="10">ATCC 33071 / DSM 4594 / JCM 1683 / NBRC 105701 / NCIMB 13365 / CIP 78.65</strain>
    </source>
</reference>
<dbReference type="PROSITE" id="PS01124">
    <property type="entry name" value="HTH_ARAC_FAMILY_2"/>
    <property type="match status" value="1"/>
</dbReference>
<dbReference type="PANTHER" id="PTHR48111:SF1">
    <property type="entry name" value="TWO-COMPONENT RESPONSE REGULATOR ORR33"/>
    <property type="match status" value="1"/>
</dbReference>
<evidence type="ECO:0000256" key="6">
    <source>
        <dbReference type="PROSITE-ProRule" id="PRU00169"/>
    </source>
</evidence>
<evidence type="ECO:0000259" key="8">
    <source>
        <dbReference type="PROSITE" id="PS50110"/>
    </source>
</evidence>
<dbReference type="InterPro" id="IPR018062">
    <property type="entry name" value="HTH_AraC-typ_CS"/>
</dbReference>
<feature type="modified residue" description="4-aspartylphosphate" evidence="6">
    <location>
        <position position="61"/>
    </location>
</feature>
<dbReference type="HOGENOM" id="CLU_000445_5_1_6"/>
<evidence type="ECO:0000256" key="4">
    <source>
        <dbReference type="ARBA" id="ARBA00023125"/>
    </source>
</evidence>
<evidence type="ECO:0000256" key="2">
    <source>
        <dbReference type="ARBA" id="ARBA00023012"/>
    </source>
</evidence>
<dbReference type="Proteomes" id="UP000009010">
    <property type="component" value="Chromosome"/>
</dbReference>
<dbReference type="InterPro" id="IPR020449">
    <property type="entry name" value="Tscrpt_reg_AraC-type_HTH"/>
</dbReference>
<keyword evidence="10" id="KW-1185">Reference proteome</keyword>
<protein>
    <submittedName>
        <fullName evidence="9">Response regulator containing a CheY-like receiver domain and a GGDEF domain</fullName>
    </submittedName>
</protein>
<reference evidence="10" key="2">
    <citation type="submission" date="2012-01" db="EMBL/GenBank/DDBJ databases">
        <title>Complete sequence of chromosome of Rahnella aquatilis CIP 78.65.</title>
        <authorList>
            <person name="Lucas S."/>
            <person name="Han J."/>
            <person name="Lapidus A."/>
            <person name="Cheng J.-F."/>
            <person name="Goodwin L."/>
            <person name="Pitluck S."/>
            <person name="Peters L."/>
            <person name="Ovchinnikova G."/>
            <person name="Held B."/>
            <person name="Detter J.C."/>
            <person name="Han C."/>
            <person name="Tapia R."/>
            <person name="Land M."/>
            <person name="Hauser L."/>
            <person name="Kyrpides N."/>
            <person name="Ivanova N."/>
            <person name="Pagani I."/>
            <person name="Sobecky P."/>
            <person name="Martinez R."/>
            <person name="Woyke T."/>
        </authorList>
    </citation>
    <scope>NUCLEOTIDE SEQUENCE [LARGE SCALE GENOMIC DNA]</scope>
    <source>
        <strain evidence="10">ATCC 33071 / DSM 4594 / JCM 1683 / NBRC 105701 / NCIMB 13365 / CIP 78.65</strain>
    </source>
</reference>
<keyword evidence="2" id="KW-0902">Two-component regulatory system</keyword>
<dbReference type="PROSITE" id="PS50110">
    <property type="entry name" value="RESPONSE_REGULATORY"/>
    <property type="match status" value="1"/>
</dbReference>
<dbReference type="InterPro" id="IPR011006">
    <property type="entry name" value="CheY-like_superfamily"/>
</dbReference>
<organism evidence="9 10">
    <name type="scientific">Rahnella aquatilis (strain ATCC 33071 / DSM 4594 / JCM 1683 / NBRC 105701 / NCIMB 13365 / CIP 78.65)</name>
    <dbReference type="NCBI Taxonomy" id="745277"/>
    <lineage>
        <taxon>Bacteria</taxon>
        <taxon>Pseudomonadati</taxon>
        <taxon>Pseudomonadota</taxon>
        <taxon>Gammaproteobacteria</taxon>
        <taxon>Enterobacterales</taxon>
        <taxon>Yersiniaceae</taxon>
        <taxon>Rahnella</taxon>
    </lineage>
</organism>
<dbReference type="EMBL" id="CP003244">
    <property type="protein sequence ID" value="AEX52538.1"/>
    <property type="molecule type" value="Genomic_DNA"/>
</dbReference>
<dbReference type="PANTHER" id="PTHR48111">
    <property type="entry name" value="REGULATOR OF RPOS"/>
    <property type="match status" value="1"/>
</dbReference>
<dbReference type="InterPro" id="IPR039420">
    <property type="entry name" value="WalR-like"/>
</dbReference>
<keyword evidence="4" id="KW-0238">DNA-binding</keyword>
<dbReference type="PRINTS" id="PR00032">
    <property type="entry name" value="HTHARAC"/>
</dbReference>
<evidence type="ECO:0000259" key="7">
    <source>
        <dbReference type="PROSITE" id="PS01124"/>
    </source>
</evidence>
<keyword evidence="5" id="KW-0804">Transcription</keyword>
<dbReference type="Pfam" id="PF00072">
    <property type="entry name" value="Response_reg"/>
    <property type="match status" value="1"/>
</dbReference>
<dbReference type="GO" id="GO:0003700">
    <property type="term" value="F:DNA-binding transcription factor activity"/>
    <property type="evidence" value="ECO:0007669"/>
    <property type="project" value="InterPro"/>
</dbReference>
<dbReference type="GO" id="GO:0000976">
    <property type="term" value="F:transcription cis-regulatory region binding"/>
    <property type="evidence" value="ECO:0007669"/>
    <property type="project" value="TreeGrafter"/>
</dbReference>
<dbReference type="GO" id="GO:0032993">
    <property type="term" value="C:protein-DNA complex"/>
    <property type="evidence" value="ECO:0007669"/>
    <property type="project" value="TreeGrafter"/>
</dbReference>
<evidence type="ECO:0000313" key="9">
    <source>
        <dbReference type="EMBL" id="AEX52538.1"/>
    </source>
</evidence>
<keyword evidence="3" id="KW-0805">Transcription regulation</keyword>
<sequence length="272" mass="30676">MHTELKDIKTPHILIVDDNPDNIKSVINILLQQKWKVTVVKSAKSGYQHAIALKPDLILLDVVMPGMDGFAMSRLLGESISTKTIPVIFLTSSGLLDERLKGFELGGVDYIIKPCEAEEVLARIKLHLNLKNIFLIEKTHHLIIDDADIHGGDENDTVLFHAAIKFIDGHLSDVLSLSLIASSVGTYDKKLSRIFRLKLNMTVFEYIRDVRLKKAKQLLKSSDMCIQDIATLTGYLNACNFTTSFRKAHGLTPMEYRRHRTSINNNVYHTHS</sequence>
<dbReference type="InterPro" id="IPR018060">
    <property type="entry name" value="HTH_AraC"/>
</dbReference>
<accession>H2IRN7</accession>
<dbReference type="STRING" id="745277.Rahaq2_2697"/>
<gene>
    <name evidence="9" type="ordered locus">Rahaq2_2697</name>
</gene>
<keyword evidence="1 6" id="KW-0597">Phosphoprotein</keyword>
<dbReference type="Gene3D" id="3.40.50.2300">
    <property type="match status" value="1"/>
</dbReference>
<name>H2IRN7_RAHAC</name>
<dbReference type="RefSeq" id="WP_015697687.1">
    <property type="nucleotide sequence ID" value="NC_016818.1"/>
</dbReference>
<evidence type="ECO:0000256" key="3">
    <source>
        <dbReference type="ARBA" id="ARBA00023015"/>
    </source>
</evidence>
<dbReference type="GO" id="GO:0005829">
    <property type="term" value="C:cytosol"/>
    <property type="evidence" value="ECO:0007669"/>
    <property type="project" value="TreeGrafter"/>
</dbReference>
<dbReference type="SMART" id="SM00448">
    <property type="entry name" value="REC"/>
    <property type="match status" value="1"/>
</dbReference>
<dbReference type="AlphaFoldDB" id="H2IRN7"/>
<dbReference type="Pfam" id="PF12833">
    <property type="entry name" value="HTH_18"/>
    <property type="match status" value="1"/>
</dbReference>
<evidence type="ECO:0000256" key="1">
    <source>
        <dbReference type="ARBA" id="ARBA00022553"/>
    </source>
</evidence>
<dbReference type="KEGG" id="raq:Rahaq2_2697"/>
<dbReference type="SUPFAM" id="SSF52172">
    <property type="entry name" value="CheY-like"/>
    <property type="match status" value="1"/>
</dbReference>